<protein>
    <submittedName>
        <fullName evidence="2">Arginosuccinate synthase</fullName>
    </submittedName>
</protein>
<reference evidence="2" key="1">
    <citation type="journal article" date="2019" name="PLoS Negl. Trop. Dis.">
        <title>Revisiting the worldwide diversity of Leptospira species in the environment.</title>
        <authorList>
            <person name="Vincent A.T."/>
            <person name="Schiettekatte O."/>
            <person name="Bourhy P."/>
            <person name="Veyrier F.J."/>
            <person name="Picardeau M."/>
        </authorList>
    </citation>
    <scope>NUCLEOTIDE SEQUENCE [LARGE SCALE GENOMIC DNA]</scope>
    <source>
        <strain evidence="2">SCS5</strain>
    </source>
</reference>
<organism evidence="2 3">
    <name type="scientific">Leptospira fluminis</name>
    <dbReference type="NCBI Taxonomy" id="2484979"/>
    <lineage>
        <taxon>Bacteria</taxon>
        <taxon>Pseudomonadati</taxon>
        <taxon>Spirochaetota</taxon>
        <taxon>Spirochaetia</taxon>
        <taxon>Leptospirales</taxon>
        <taxon>Leptospiraceae</taxon>
        <taxon>Leptospira</taxon>
    </lineage>
</organism>
<name>A0A4R9GSS3_9LEPT</name>
<keyword evidence="3" id="KW-1185">Reference proteome</keyword>
<comment type="caution">
    <text evidence="2">The sequence shown here is derived from an EMBL/GenBank/DDBJ whole genome shotgun (WGS) entry which is preliminary data.</text>
</comment>
<evidence type="ECO:0000313" key="2">
    <source>
        <dbReference type="EMBL" id="TGK21073.1"/>
    </source>
</evidence>
<dbReference type="Pfam" id="PF01171">
    <property type="entry name" value="ATP_bind_3"/>
    <property type="match status" value="1"/>
</dbReference>
<dbReference type="InterPro" id="IPR014729">
    <property type="entry name" value="Rossmann-like_a/b/a_fold"/>
</dbReference>
<dbReference type="SUPFAM" id="SSF52402">
    <property type="entry name" value="Adenine nucleotide alpha hydrolases-like"/>
    <property type="match status" value="1"/>
</dbReference>
<dbReference type="OrthoDB" id="9774475at2"/>
<dbReference type="EMBL" id="RQEV01000003">
    <property type="protein sequence ID" value="TGK21073.1"/>
    <property type="molecule type" value="Genomic_DNA"/>
</dbReference>
<evidence type="ECO:0000259" key="1">
    <source>
        <dbReference type="Pfam" id="PF01171"/>
    </source>
</evidence>
<sequence>MSEKIVREEDVFSEAWSNLRNYQELIRRKTAVIAYSGGKDSSLLLQFYLWLRKEKHLSKDPILFHLNHSIRKNEDQEKEILEYMRGLGLSLVGKKKTFRSFRIKPALA</sequence>
<proteinExistence type="predicted"/>
<accession>A0A4R9GSS3</accession>
<feature type="domain" description="tRNA(Ile)-lysidine/2-thiocytidine synthase N-terminal" evidence="1">
    <location>
        <begin position="31"/>
        <end position="82"/>
    </location>
</feature>
<dbReference type="AlphaFoldDB" id="A0A4R9GSS3"/>
<dbReference type="Proteomes" id="UP000297855">
    <property type="component" value="Unassembled WGS sequence"/>
</dbReference>
<evidence type="ECO:0000313" key="3">
    <source>
        <dbReference type="Proteomes" id="UP000297855"/>
    </source>
</evidence>
<dbReference type="InterPro" id="IPR011063">
    <property type="entry name" value="TilS/TtcA_N"/>
</dbReference>
<dbReference type="RefSeq" id="WP_135812365.1">
    <property type="nucleotide sequence ID" value="NZ_RQEV01000003.1"/>
</dbReference>
<gene>
    <name evidence="2" type="ORF">EHO61_04240</name>
</gene>
<dbReference type="Gene3D" id="3.40.50.620">
    <property type="entry name" value="HUPs"/>
    <property type="match status" value="1"/>
</dbReference>